<accession>A0ACC0YW61</accession>
<dbReference type="EMBL" id="CM047739">
    <property type="protein sequence ID" value="KAJ0041988.1"/>
    <property type="molecule type" value="Genomic_DNA"/>
</dbReference>
<reference evidence="2" key="1">
    <citation type="journal article" date="2023" name="G3 (Bethesda)">
        <title>Genome assembly and association tests identify interacting loci associated with vigor, precocity, and sex in interspecific pistachio rootstocks.</title>
        <authorList>
            <person name="Palmer W."/>
            <person name="Jacygrad E."/>
            <person name="Sagayaradj S."/>
            <person name="Cavanaugh K."/>
            <person name="Han R."/>
            <person name="Bertier L."/>
            <person name="Beede B."/>
            <person name="Kafkas S."/>
            <person name="Golino D."/>
            <person name="Preece J."/>
            <person name="Michelmore R."/>
        </authorList>
    </citation>
    <scope>NUCLEOTIDE SEQUENCE [LARGE SCALE GENOMIC DNA]</scope>
</reference>
<gene>
    <name evidence="1" type="ORF">Pint_17194</name>
</gene>
<name>A0ACC0YW61_9ROSI</name>
<keyword evidence="2" id="KW-1185">Reference proteome</keyword>
<evidence type="ECO:0000313" key="1">
    <source>
        <dbReference type="EMBL" id="KAJ0041988.1"/>
    </source>
</evidence>
<protein>
    <submittedName>
        <fullName evidence="1">Uncharacterized protein</fullName>
    </submittedName>
</protein>
<proteinExistence type="predicted"/>
<dbReference type="Proteomes" id="UP001163603">
    <property type="component" value="Chromosome 4"/>
</dbReference>
<sequence>MEVVEFSRPVGYVFDPTDCELVGFYLSKKKANQLIPGIDYFIPEYNLYGSKEPWQIWNFFKPRLGEERDDQDLYFFTKLKKKTLKGSRIDRGVGTGTWKGEDGSTEIVYNNQSIGSKKRFRYENKDSNQHGGWIMHEYSLDSSLLLPDQHNDYVVCRIRKNQLALKKNNRRKCQEVDSEKKKKNKVQEVDSEPLPLATLPARSTTTTTTTTTMVQQPLQLEDETELYSDEYAFAIR</sequence>
<comment type="caution">
    <text evidence="1">The sequence shown here is derived from an EMBL/GenBank/DDBJ whole genome shotgun (WGS) entry which is preliminary data.</text>
</comment>
<evidence type="ECO:0000313" key="2">
    <source>
        <dbReference type="Proteomes" id="UP001163603"/>
    </source>
</evidence>
<organism evidence="1 2">
    <name type="scientific">Pistacia integerrima</name>
    <dbReference type="NCBI Taxonomy" id="434235"/>
    <lineage>
        <taxon>Eukaryota</taxon>
        <taxon>Viridiplantae</taxon>
        <taxon>Streptophyta</taxon>
        <taxon>Embryophyta</taxon>
        <taxon>Tracheophyta</taxon>
        <taxon>Spermatophyta</taxon>
        <taxon>Magnoliopsida</taxon>
        <taxon>eudicotyledons</taxon>
        <taxon>Gunneridae</taxon>
        <taxon>Pentapetalae</taxon>
        <taxon>rosids</taxon>
        <taxon>malvids</taxon>
        <taxon>Sapindales</taxon>
        <taxon>Anacardiaceae</taxon>
        <taxon>Pistacia</taxon>
    </lineage>
</organism>